<dbReference type="InterPro" id="IPR011006">
    <property type="entry name" value="CheY-like_superfamily"/>
</dbReference>
<dbReference type="Pfam" id="PF00072">
    <property type="entry name" value="Response_reg"/>
    <property type="match status" value="1"/>
</dbReference>
<gene>
    <name evidence="3" type="ORF">F8O03_17625</name>
</gene>
<feature type="modified residue" description="4-aspartylphosphate" evidence="1">
    <location>
        <position position="37"/>
    </location>
</feature>
<dbReference type="AlphaFoldDB" id="A0A7J5AXS4"/>
<protein>
    <submittedName>
        <fullName evidence="3">Response regulator</fullName>
    </submittedName>
</protein>
<keyword evidence="4" id="KW-1185">Reference proteome</keyword>
<evidence type="ECO:0000256" key="1">
    <source>
        <dbReference type="PROSITE-ProRule" id="PRU00169"/>
    </source>
</evidence>
<keyword evidence="1" id="KW-0597">Phosphoprotein</keyword>
<organism evidence="3 4">
    <name type="scientific">Pseudoclavibacter terrae</name>
    <dbReference type="NCBI Taxonomy" id="1530195"/>
    <lineage>
        <taxon>Bacteria</taxon>
        <taxon>Bacillati</taxon>
        <taxon>Actinomycetota</taxon>
        <taxon>Actinomycetes</taxon>
        <taxon>Micrococcales</taxon>
        <taxon>Microbacteriaceae</taxon>
        <taxon>Pseudoclavibacter</taxon>
    </lineage>
</organism>
<dbReference type="SUPFAM" id="SSF52172">
    <property type="entry name" value="CheY-like"/>
    <property type="match status" value="1"/>
</dbReference>
<dbReference type="PROSITE" id="PS50110">
    <property type="entry name" value="RESPONSE_REGULATORY"/>
    <property type="match status" value="1"/>
</dbReference>
<name>A0A7J5AXS4_9MICO</name>
<dbReference type="Gene3D" id="3.40.50.2300">
    <property type="match status" value="1"/>
</dbReference>
<evidence type="ECO:0000259" key="2">
    <source>
        <dbReference type="PROSITE" id="PS50110"/>
    </source>
</evidence>
<reference evidence="3 4" key="1">
    <citation type="submission" date="2019-09" db="EMBL/GenBank/DDBJ databases">
        <title>Phylogeny of genus Pseudoclavibacter and closely related genus.</title>
        <authorList>
            <person name="Li Y."/>
        </authorList>
    </citation>
    <scope>NUCLEOTIDE SEQUENCE [LARGE SCALE GENOMIC DNA]</scope>
    <source>
        <strain evidence="3 4">THG-MD12</strain>
    </source>
</reference>
<evidence type="ECO:0000313" key="3">
    <source>
        <dbReference type="EMBL" id="KAB1636134.1"/>
    </source>
</evidence>
<accession>A0A7J5AXS4</accession>
<feature type="domain" description="Response regulatory" evidence="2">
    <location>
        <begin position="1"/>
        <end position="69"/>
    </location>
</feature>
<evidence type="ECO:0000313" key="4">
    <source>
        <dbReference type="Proteomes" id="UP000490386"/>
    </source>
</evidence>
<proteinExistence type="predicted"/>
<dbReference type="Proteomes" id="UP000490386">
    <property type="component" value="Unassembled WGS sequence"/>
</dbReference>
<dbReference type="GO" id="GO:0000160">
    <property type="term" value="P:phosphorelay signal transduction system"/>
    <property type="evidence" value="ECO:0007669"/>
    <property type="project" value="InterPro"/>
</dbReference>
<comment type="caution">
    <text evidence="3">The sequence shown here is derived from an EMBL/GenBank/DDBJ whole genome shotgun (WGS) entry which is preliminary data.</text>
</comment>
<sequence>MRGSLEDLGFEVVGEAKNRRAGLELVRQLRPDLVLLDLLMPVMSGLTSVRGAPADSIRAVMKVLLPTHL</sequence>
<dbReference type="InterPro" id="IPR001789">
    <property type="entry name" value="Sig_transdc_resp-reg_receiver"/>
</dbReference>
<dbReference type="EMBL" id="WBJX01000008">
    <property type="protein sequence ID" value="KAB1636134.1"/>
    <property type="molecule type" value="Genomic_DNA"/>
</dbReference>